<dbReference type="InterPro" id="IPR021104">
    <property type="entry name" value="KfrA_DNA-bd_N"/>
</dbReference>
<proteinExistence type="predicted"/>
<evidence type="ECO:0000256" key="1">
    <source>
        <dbReference type="SAM" id="MobiDB-lite"/>
    </source>
</evidence>
<gene>
    <name evidence="3" type="ORF">HLV39_15740</name>
</gene>
<protein>
    <recommendedName>
        <fullName evidence="2">KfrA N-terminal DNA-binding domain-containing protein</fullName>
    </recommendedName>
</protein>
<name>A0A851I1I1_9GAMM</name>
<dbReference type="AlphaFoldDB" id="A0A851I1I1"/>
<evidence type="ECO:0000259" key="2">
    <source>
        <dbReference type="Pfam" id="PF11740"/>
    </source>
</evidence>
<evidence type="ECO:0000313" key="3">
    <source>
        <dbReference type="EMBL" id="NWN92945.1"/>
    </source>
</evidence>
<keyword evidence="4" id="KW-1185">Reference proteome</keyword>
<feature type="region of interest" description="Disordered" evidence="1">
    <location>
        <begin position="207"/>
        <end position="304"/>
    </location>
</feature>
<accession>A0A851I1I1</accession>
<dbReference type="Proteomes" id="UP000536442">
    <property type="component" value="Unassembled WGS sequence"/>
</dbReference>
<feature type="domain" description="KfrA N-terminal DNA-binding" evidence="2">
    <location>
        <begin position="5"/>
        <end position="118"/>
    </location>
</feature>
<evidence type="ECO:0000313" key="4">
    <source>
        <dbReference type="Proteomes" id="UP000536442"/>
    </source>
</evidence>
<dbReference type="Pfam" id="PF11740">
    <property type="entry name" value="KfrA_N"/>
    <property type="match status" value="1"/>
</dbReference>
<sequence length="304" mass="33603">MATTTEERIIEAAEKLEAEGVNPTQVTVREALGGGSFATIGPVLKEWKESKKEDHALTEIQVPEAITERLEQLQGAVWQAAVDEAERRLSAEREALKAAQDKAAGEVAEHLDIIKALEVEAEDYQRKIETLEEVSNSLDADRHNALTELAQVKAQAETERHAAAEAIIKETERREAAEARAERAEALHREAIEQARSDQAALRAEHKAELAEMKQETADQVKAAEKQAQEQTKRAEKAERDAQQRAAGEQACQSRLEAAQRELEQMKERMAKLEAKADTATQEAAELRGEVKALREAKPPKGKG</sequence>
<reference evidence="3 4" key="1">
    <citation type="submission" date="2020-03" db="EMBL/GenBank/DDBJ databases">
        <title>Metagenomic, metatranscriptomic, and metabolomic analyses revealed the key microbes and metabolic features during the fermentation of ganjang, Korean traditional soy sauce.</title>
        <authorList>
            <person name="Chun B.H."/>
            <person name="Jeon C.O."/>
        </authorList>
    </citation>
    <scope>NUCLEOTIDE SEQUENCE [LARGE SCALE GENOMIC DNA]</scope>
    <source>
        <strain evidence="3 4">KG14</strain>
    </source>
</reference>
<dbReference type="EMBL" id="JABEVQ010000012">
    <property type="protein sequence ID" value="NWN92945.1"/>
    <property type="molecule type" value="Genomic_DNA"/>
</dbReference>
<feature type="compositionally biased region" description="Basic and acidic residues" evidence="1">
    <location>
        <begin position="207"/>
        <end position="243"/>
    </location>
</feature>
<feature type="compositionally biased region" description="Basic and acidic residues" evidence="1">
    <location>
        <begin position="285"/>
        <end position="304"/>
    </location>
</feature>
<organism evidence="3 4">
    <name type="scientific">Marinobacter adhaerens</name>
    <dbReference type="NCBI Taxonomy" id="1033846"/>
    <lineage>
        <taxon>Bacteria</taxon>
        <taxon>Pseudomonadati</taxon>
        <taxon>Pseudomonadota</taxon>
        <taxon>Gammaproteobacteria</taxon>
        <taxon>Pseudomonadales</taxon>
        <taxon>Marinobacteraceae</taxon>
        <taxon>Marinobacter</taxon>
    </lineage>
</organism>
<comment type="caution">
    <text evidence="3">The sequence shown here is derived from an EMBL/GenBank/DDBJ whole genome shotgun (WGS) entry which is preliminary data.</text>
</comment>
<feature type="compositionally biased region" description="Basic and acidic residues" evidence="1">
    <location>
        <begin position="258"/>
        <end position="277"/>
    </location>
</feature>